<evidence type="ECO:0000313" key="2">
    <source>
        <dbReference type="EMBL" id="MCK9874992.1"/>
    </source>
</evidence>
<reference evidence="2 3" key="1">
    <citation type="submission" date="2022-04" db="EMBL/GenBank/DDBJ databases">
        <title>Genome diversity in the genus Frankia.</title>
        <authorList>
            <person name="Carlos-Shanley C."/>
            <person name="Hahn D."/>
        </authorList>
    </citation>
    <scope>NUCLEOTIDE SEQUENCE [LARGE SCALE GENOMIC DNA]</scope>
    <source>
        <strain evidence="2 3">Ag45/Mut15</strain>
    </source>
</reference>
<evidence type="ECO:0000313" key="3">
    <source>
        <dbReference type="Proteomes" id="UP001201873"/>
    </source>
</evidence>
<dbReference type="Pfam" id="PF18735">
    <property type="entry name" value="HEPN_RiboL-PSP"/>
    <property type="match status" value="1"/>
</dbReference>
<protein>
    <submittedName>
        <fullName evidence="2">HEPN domain-containing protein</fullName>
    </submittedName>
</protein>
<dbReference type="EMBL" id="JALKFT010000003">
    <property type="protein sequence ID" value="MCK9874992.1"/>
    <property type="molecule type" value="Genomic_DNA"/>
</dbReference>
<sequence length="155" mass="17603">MFISRRLAELESLVRERASRADDQEAAAWLARLLVIRSCGYVEQAVAETARAYTSSKSYGLVRNFSLAWLERTQNPTPDALEAFVGRFGSDLKQELRELFDANDEELRRELAFLVDRRNKIAHGLNEGVGVVKALALKKVACEAADWFILRFRPD</sequence>
<dbReference type="InterPro" id="IPR041519">
    <property type="entry name" value="HEPN_RiboL-PSP"/>
</dbReference>
<dbReference type="Proteomes" id="UP001201873">
    <property type="component" value="Unassembled WGS sequence"/>
</dbReference>
<keyword evidence="3" id="KW-1185">Reference proteome</keyword>
<accession>A0ABT0JUT8</accession>
<organism evidence="2 3">
    <name type="scientific">Frankia umida</name>
    <dbReference type="NCBI Taxonomy" id="573489"/>
    <lineage>
        <taxon>Bacteria</taxon>
        <taxon>Bacillati</taxon>
        <taxon>Actinomycetota</taxon>
        <taxon>Actinomycetes</taxon>
        <taxon>Frankiales</taxon>
        <taxon>Frankiaceae</taxon>
        <taxon>Frankia</taxon>
    </lineage>
</organism>
<proteinExistence type="predicted"/>
<comment type="caution">
    <text evidence="2">The sequence shown here is derived from an EMBL/GenBank/DDBJ whole genome shotgun (WGS) entry which is preliminary data.</text>
</comment>
<name>A0ABT0JUT8_9ACTN</name>
<evidence type="ECO:0000259" key="1">
    <source>
        <dbReference type="Pfam" id="PF18735"/>
    </source>
</evidence>
<feature type="domain" description="RiboL-PSP-HEPN" evidence="1">
    <location>
        <begin position="4"/>
        <end position="127"/>
    </location>
</feature>
<gene>
    <name evidence="2" type="ORF">MXD59_04205</name>
</gene>